<dbReference type="Proteomes" id="UP000542742">
    <property type="component" value="Unassembled WGS sequence"/>
</dbReference>
<dbReference type="AlphaFoldDB" id="A0A7W7G6E5"/>
<evidence type="ECO:0000313" key="2">
    <source>
        <dbReference type="EMBL" id="MBB4697942.1"/>
    </source>
</evidence>
<comment type="caution">
    <text evidence="2">The sequence shown here is derived from an EMBL/GenBank/DDBJ whole genome shotgun (WGS) entry which is preliminary data.</text>
</comment>
<feature type="compositionally biased region" description="Basic residues" evidence="1">
    <location>
        <begin position="197"/>
        <end position="209"/>
    </location>
</feature>
<evidence type="ECO:0000256" key="1">
    <source>
        <dbReference type="SAM" id="MobiDB-lite"/>
    </source>
</evidence>
<feature type="compositionally biased region" description="Low complexity" evidence="1">
    <location>
        <begin position="181"/>
        <end position="196"/>
    </location>
</feature>
<organism evidence="2 3">
    <name type="scientific">Paractinoplanes abujensis</name>
    <dbReference type="NCBI Taxonomy" id="882441"/>
    <lineage>
        <taxon>Bacteria</taxon>
        <taxon>Bacillati</taxon>
        <taxon>Actinomycetota</taxon>
        <taxon>Actinomycetes</taxon>
        <taxon>Micromonosporales</taxon>
        <taxon>Micromonosporaceae</taxon>
        <taxon>Paractinoplanes</taxon>
    </lineage>
</organism>
<sequence>MRAADEAGEGVGGGVGGALADLGGALGEDVLGAVELVEGDDRFVGVGDDDVAEVLLAEVDPVRDGHFDGVLRPRFAEPGTQSLVVEATGDRLGAEPVDGVEVEDGADSGCLGWVRNEFVELAVDAVAKGARAARPEPLAALRSIPAMTRSMTVSRSNSANTPSIWTSIRPTGVAVSNGSVAERNTTSASASSSSRLVRSRRLREKRSTR</sequence>
<accession>A0A7W7G6E5</accession>
<proteinExistence type="predicted"/>
<dbReference type="EMBL" id="JACHMF010000001">
    <property type="protein sequence ID" value="MBB4697942.1"/>
    <property type="molecule type" value="Genomic_DNA"/>
</dbReference>
<evidence type="ECO:0000313" key="3">
    <source>
        <dbReference type="Proteomes" id="UP000542742"/>
    </source>
</evidence>
<name>A0A7W7G6E5_9ACTN</name>
<reference evidence="2 3" key="1">
    <citation type="submission" date="2020-08" db="EMBL/GenBank/DDBJ databases">
        <title>Sequencing the genomes of 1000 actinobacteria strains.</title>
        <authorList>
            <person name="Klenk H.-P."/>
        </authorList>
    </citation>
    <scope>NUCLEOTIDE SEQUENCE [LARGE SCALE GENOMIC DNA]</scope>
    <source>
        <strain evidence="2 3">DSM 45518</strain>
    </source>
</reference>
<protein>
    <submittedName>
        <fullName evidence="2">Uncharacterized protein</fullName>
    </submittedName>
</protein>
<feature type="region of interest" description="Disordered" evidence="1">
    <location>
        <begin position="176"/>
        <end position="209"/>
    </location>
</feature>
<keyword evidence="3" id="KW-1185">Reference proteome</keyword>
<gene>
    <name evidence="2" type="ORF">BKA14_008090</name>
</gene>